<comment type="similarity">
    <text evidence="4">Belongs to the glycosyl hydrolase 47 family.</text>
</comment>
<name>A0ABC8KF32_ERUVS</name>
<dbReference type="GO" id="GO:0046872">
    <property type="term" value="F:metal ion binding"/>
    <property type="evidence" value="ECO:0007669"/>
    <property type="project" value="UniProtKB-KW"/>
</dbReference>
<evidence type="ECO:0000256" key="10">
    <source>
        <dbReference type="ARBA" id="ARBA00047669"/>
    </source>
</evidence>
<sequence length="147" mass="15664">MTHNGPKPDVYLNVAKDLGGRLLSAFNSSPTSVPYSDVISAHPAPGGMSSTAEVASVQLEFNYLSAVSGDPKYNTEAMKVLAHIKTLPKTEGLVPIYISPQSGEFVGENISRNIAKACFEMYEVTATGLAPEIALLSHRDDSVIPLE</sequence>
<dbReference type="InterPro" id="IPR050749">
    <property type="entry name" value="Glycosyl_Hydrolase_47"/>
</dbReference>
<evidence type="ECO:0000313" key="13">
    <source>
        <dbReference type="Proteomes" id="UP001642260"/>
    </source>
</evidence>
<comment type="subcellular location">
    <subcellularLocation>
        <location evidence="2">Membrane</location>
        <topology evidence="2">Single-pass type II membrane protein</topology>
    </subcellularLocation>
</comment>
<dbReference type="EMBL" id="CAKOAT010208487">
    <property type="protein sequence ID" value="CAH8355492.1"/>
    <property type="molecule type" value="Genomic_DNA"/>
</dbReference>
<keyword evidence="7" id="KW-0378">Hydrolase</keyword>
<dbReference type="Proteomes" id="UP001642260">
    <property type="component" value="Unassembled WGS sequence"/>
</dbReference>
<dbReference type="PANTHER" id="PTHR11742:SF55">
    <property type="entry name" value="ENDOPLASMIC RETICULUM MANNOSYL-OLIGOSACCHARIDE 1,2-ALPHA-MANNOSIDASE"/>
    <property type="match status" value="1"/>
</dbReference>
<comment type="pathway">
    <text evidence="3">Protein modification; protein glycosylation.</text>
</comment>
<keyword evidence="13" id="KW-1185">Reference proteome</keyword>
<dbReference type="GO" id="GO:0012505">
    <property type="term" value="C:endomembrane system"/>
    <property type="evidence" value="ECO:0007669"/>
    <property type="project" value="UniProtKB-ARBA"/>
</dbReference>
<evidence type="ECO:0000256" key="2">
    <source>
        <dbReference type="ARBA" id="ARBA00004606"/>
    </source>
</evidence>
<dbReference type="Pfam" id="PF01532">
    <property type="entry name" value="Glyco_hydro_47"/>
    <property type="match status" value="1"/>
</dbReference>
<dbReference type="EC" id="3.2.1.113" evidence="5"/>
<keyword evidence="9" id="KW-1015">Disulfide bond</keyword>
<reference evidence="12 13" key="1">
    <citation type="submission" date="2022-03" db="EMBL/GenBank/DDBJ databases">
        <authorList>
            <person name="Macdonald S."/>
            <person name="Ahmed S."/>
            <person name="Newling K."/>
        </authorList>
    </citation>
    <scope>NUCLEOTIDE SEQUENCE [LARGE SCALE GENOMIC DNA]</scope>
</reference>
<dbReference type="InterPro" id="IPR001382">
    <property type="entry name" value="Glyco_hydro_47"/>
</dbReference>
<protein>
    <recommendedName>
        <fullName evidence="5">mannosyl-oligosaccharide 1,2-alpha-mannosidase</fullName>
        <ecNumber evidence="5">3.2.1.113</ecNumber>
    </recommendedName>
</protein>
<dbReference type="PANTHER" id="PTHR11742">
    <property type="entry name" value="MANNOSYL-OLIGOSACCHARIDE ALPHA-1,2-MANNOSIDASE-RELATED"/>
    <property type="match status" value="1"/>
</dbReference>
<evidence type="ECO:0000256" key="1">
    <source>
        <dbReference type="ARBA" id="ARBA00001913"/>
    </source>
</evidence>
<dbReference type="GO" id="GO:0016020">
    <property type="term" value="C:membrane"/>
    <property type="evidence" value="ECO:0007669"/>
    <property type="project" value="UniProtKB-SubCell"/>
</dbReference>
<accession>A0ABC8KF32</accession>
<dbReference type="InterPro" id="IPR012341">
    <property type="entry name" value="6hp_glycosidase-like_sf"/>
</dbReference>
<evidence type="ECO:0000256" key="3">
    <source>
        <dbReference type="ARBA" id="ARBA00004922"/>
    </source>
</evidence>
<dbReference type="Gene3D" id="1.50.10.10">
    <property type="match status" value="1"/>
</dbReference>
<dbReference type="AlphaFoldDB" id="A0ABC8KF32"/>
<comment type="catalytic activity">
    <reaction evidence="10">
        <text>N(4)-(alpha-D-Man-(1-&gt;2)-alpha-D-Man-(1-&gt;2)-alpha-D-Man-(1-&gt;3)-[alpha-D-Man-(1-&gt;3)-[alpha-D-Man-(1-&gt;2)-alpha-D-Man-(1-&gt;6)]-alpha-D-Man-(1-&gt;6)]-beta-D-Man-(1-&gt;4)-beta-D-GlcNAc-(1-&gt;4)-beta-D-GlcNAc)-L-asparaginyl-[protein] (N-glucan mannose isomer 8A1,2,3B1,3) + 3 H2O = N(4)-(alpha-D-Man-(1-&gt;3)-[alpha-D-Man-(1-&gt;3)-[alpha-D-Man-(1-&gt;6)]-alpha-D-Man-(1-&gt;6)]-beta-D-Man-(1-&gt;4)-beta-D-GlcNAc-(1-&gt;4)-beta-D-GlcNAc)-L-asparaginyl-[protein] (N-glucan mannose isomer 5A1,2) + 3 beta-D-mannose</text>
        <dbReference type="Rhea" id="RHEA:56028"/>
        <dbReference type="Rhea" id="RHEA-COMP:14358"/>
        <dbReference type="Rhea" id="RHEA-COMP:14367"/>
        <dbReference type="ChEBI" id="CHEBI:15377"/>
        <dbReference type="ChEBI" id="CHEBI:28563"/>
        <dbReference type="ChEBI" id="CHEBI:59087"/>
        <dbReference type="ChEBI" id="CHEBI:60628"/>
        <dbReference type="EC" id="3.2.1.113"/>
    </reaction>
</comment>
<evidence type="ECO:0000313" key="12">
    <source>
        <dbReference type="EMBL" id="CAH8355492.1"/>
    </source>
</evidence>
<evidence type="ECO:0000256" key="9">
    <source>
        <dbReference type="ARBA" id="ARBA00023157"/>
    </source>
</evidence>
<dbReference type="SUPFAM" id="SSF48225">
    <property type="entry name" value="Seven-hairpin glycosidases"/>
    <property type="match status" value="1"/>
</dbReference>
<evidence type="ECO:0000256" key="7">
    <source>
        <dbReference type="ARBA" id="ARBA00022801"/>
    </source>
</evidence>
<dbReference type="InterPro" id="IPR036026">
    <property type="entry name" value="Seven-hairpin_glycosidases"/>
</dbReference>
<comment type="cofactor">
    <cofactor evidence="1">
        <name>Ca(2+)</name>
        <dbReference type="ChEBI" id="CHEBI:29108"/>
    </cofactor>
</comment>
<comment type="caution">
    <text evidence="12">The sequence shown here is derived from an EMBL/GenBank/DDBJ whole genome shotgun (WGS) entry which is preliminary data.</text>
</comment>
<evidence type="ECO:0000256" key="4">
    <source>
        <dbReference type="ARBA" id="ARBA00007658"/>
    </source>
</evidence>
<organism evidence="12 13">
    <name type="scientific">Eruca vesicaria subsp. sativa</name>
    <name type="common">Garden rocket</name>
    <name type="synonym">Eruca sativa</name>
    <dbReference type="NCBI Taxonomy" id="29727"/>
    <lineage>
        <taxon>Eukaryota</taxon>
        <taxon>Viridiplantae</taxon>
        <taxon>Streptophyta</taxon>
        <taxon>Embryophyta</taxon>
        <taxon>Tracheophyta</taxon>
        <taxon>Spermatophyta</taxon>
        <taxon>Magnoliopsida</taxon>
        <taxon>eudicotyledons</taxon>
        <taxon>Gunneridae</taxon>
        <taxon>Pentapetalae</taxon>
        <taxon>rosids</taxon>
        <taxon>malvids</taxon>
        <taxon>Brassicales</taxon>
        <taxon>Brassicaceae</taxon>
        <taxon>Brassiceae</taxon>
        <taxon>Eruca</taxon>
    </lineage>
</organism>
<keyword evidence="6" id="KW-0479">Metal-binding</keyword>
<evidence type="ECO:0000256" key="5">
    <source>
        <dbReference type="ARBA" id="ARBA00012238"/>
    </source>
</evidence>
<dbReference type="GO" id="GO:0004571">
    <property type="term" value="F:mannosyl-oligosaccharide 1,2-alpha-mannosidase activity"/>
    <property type="evidence" value="ECO:0007669"/>
    <property type="project" value="UniProtKB-EC"/>
</dbReference>
<evidence type="ECO:0000256" key="8">
    <source>
        <dbReference type="ARBA" id="ARBA00022837"/>
    </source>
</evidence>
<evidence type="ECO:0000256" key="11">
    <source>
        <dbReference type="ARBA" id="ARBA00048605"/>
    </source>
</evidence>
<evidence type="ECO:0000256" key="6">
    <source>
        <dbReference type="ARBA" id="ARBA00022723"/>
    </source>
</evidence>
<comment type="catalytic activity">
    <reaction evidence="11">
        <text>N(4)-(alpha-D-Man-(1-&gt;2)-alpha-D-Man-(1-&gt;2)-alpha-D-Man-(1-&gt;3)-[alpha-D-Man-(1-&gt;2)-alpha-D-Man-(1-&gt;3)-[alpha-D-Man-(1-&gt;2)-alpha-D-Man-(1-&gt;6)]-alpha-D-Man-(1-&gt;6)]-beta-D-Man-(1-&gt;4)-beta-D-GlcNAc-(1-&gt;4)-beta-D-GlcNAc)-L-asparaginyl-[protein] (N-glucan mannose isomer 9A1,2,3B1,2,3) + 4 H2O = N(4)-(alpha-D-Man-(1-&gt;3)-[alpha-D-Man-(1-&gt;3)-[alpha-D-Man-(1-&gt;6)]-alpha-D-Man-(1-&gt;6)]-beta-D-Man-(1-&gt;4)-beta-D-GlcNAc-(1-&gt;4)-beta-D-GlcNAc)-L-asparaginyl-[protein] (N-glucan mannose isomer 5A1,2) + 4 beta-D-mannose</text>
        <dbReference type="Rhea" id="RHEA:56008"/>
        <dbReference type="Rhea" id="RHEA-COMP:14356"/>
        <dbReference type="Rhea" id="RHEA-COMP:14367"/>
        <dbReference type="ChEBI" id="CHEBI:15377"/>
        <dbReference type="ChEBI" id="CHEBI:28563"/>
        <dbReference type="ChEBI" id="CHEBI:59087"/>
        <dbReference type="ChEBI" id="CHEBI:139493"/>
        <dbReference type="EC" id="3.2.1.113"/>
    </reaction>
</comment>
<keyword evidence="8" id="KW-0106">Calcium</keyword>
<gene>
    <name evidence="12" type="ORF">ERUC_LOCUS21247</name>
</gene>
<proteinExistence type="inferred from homology"/>